<dbReference type="InterPro" id="IPR011605">
    <property type="entry name" value="NusB_fam"/>
</dbReference>
<dbReference type="OrthoDB" id="9787568at2"/>
<evidence type="ECO:0000259" key="6">
    <source>
        <dbReference type="Pfam" id="PF01029"/>
    </source>
</evidence>
<proteinExistence type="inferred from homology"/>
<dbReference type="NCBIfam" id="TIGR01951">
    <property type="entry name" value="nusB"/>
    <property type="match status" value="1"/>
</dbReference>
<dbReference type="PANTHER" id="PTHR11078">
    <property type="entry name" value="N UTILIZATION SUBSTANCE PROTEIN B-RELATED"/>
    <property type="match status" value="1"/>
</dbReference>
<evidence type="ECO:0000256" key="5">
    <source>
        <dbReference type="ARBA" id="ARBA00023163"/>
    </source>
</evidence>
<dbReference type="GO" id="GO:0003723">
    <property type="term" value="F:RNA binding"/>
    <property type="evidence" value="ECO:0007669"/>
    <property type="project" value="UniProtKB-KW"/>
</dbReference>
<keyword evidence="3" id="KW-0694">RNA-binding</keyword>
<feature type="domain" description="NusB/RsmB/TIM44" evidence="6">
    <location>
        <begin position="204"/>
        <end position="296"/>
    </location>
</feature>
<evidence type="ECO:0000256" key="2">
    <source>
        <dbReference type="ARBA" id="ARBA00022814"/>
    </source>
</evidence>
<protein>
    <submittedName>
        <fullName evidence="7">NusB antitermination factor</fullName>
    </submittedName>
</protein>
<dbReference type="EMBL" id="FCOR01000003">
    <property type="protein sequence ID" value="CVK15846.1"/>
    <property type="molecule type" value="Genomic_DNA"/>
</dbReference>
<name>A0A0X3ANA0_9FLAO</name>
<evidence type="ECO:0000256" key="3">
    <source>
        <dbReference type="ARBA" id="ARBA00022884"/>
    </source>
</evidence>
<comment type="similarity">
    <text evidence="1">Belongs to the NusB family.</text>
</comment>
<evidence type="ECO:0000256" key="1">
    <source>
        <dbReference type="ARBA" id="ARBA00005952"/>
    </source>
</evidence>
<keyword evidence="4" id="KW-0805">Transcription regulation</keyword>
<dbReference type="RefSeq" id="WP_055425067.1">
    <property type="nucleotide sequence ID" value="NZ_FCOR01000003.1"/>
</dbReference>
<evidence type="ECO:0000313" key="7">
    <source>
        <dbReference type="EMBL" id="CVK15846.1"/>
    </source>
</evidence>
<dbReference type="GO" id="GO:0006353">
    <property type="term" value="P:DNA-templated transcription termination"/>
    <property type="evidence" value="ECO:0007669"/>
    <property type="project" value="InterPro"/>
</dbReference>
<evidence type="ECO:0000313" key="8">
    <source>
        <dbReference type="Proteomes" id="UP000182761"/>
    </source>
</evidence>
<evidence type="ECO:0000256" key="4">
    <source>
        <dbReference type="ARBA" id="ARBA00023015"/>
    </source>
</evidence>
<keyword evidence="2" id="KW-0889">Transcription antitermination</keyword>
<dbReference type="SUPFAM" id="SSF48013">
    <property type="entry name" value="NusB-like"/>
    <property type="match status" value="1"/>
</dbReference>
<sequence>MLGRRQIREKILQVLYAYNISVNELEYVEKSMFQSIDEIYDLYIYQLNLLLAIRDYALEVIERKKQKRFATEEEKNPNLKFVNNRIFELLEKNKARKEYSDKHLELSWHLNNNYPAIIFKKFQTTRSYLEYMQSKETDFESEKKILLKLFLKHIADNDIMYEWFEELKLSWADDIHIANNMTLKTIKSMEEGAPFDTLIQVLKSDEGILFAKNLFRTTVKHYPESLKLIEKRSNNWELDRIAEIDKIILAMGFTELNYFPQVPAKVVINECIELAKVYSSAKSNVFINGILDRYARDMNKV</sequence>
<gene>
    <name evidence="7" type="ORF">Ga0061079_103157</name>
</gene>
<dbReference type="STRING" id="1586267.GCA_001418685_00681"/>
<dbReference type="GO" id="GO:0005829">
    <property type="term" value="C:cytosol"/>
    <property type="evidence" value="ECO:0007669"/>
    <property type="project" value="TreeGrafter"/>
</dbReference>
<dbReference type="Pfam" id="PF01029">
    <property type="entry name" value="NusB"/>
    <property type="match status" value="1"/>
</dbReference>
<dbReference type="InterPro" id="IPR006027">
    <property type="entry name" value="NusB_RsmB_TIM44"/>
</dbReference>
<reference evidence="7 8" key="1">
    <citation type="submission" date="2016-01" db="EMBL/GenBank/DDBJ databases">
        <authorList>
            <person name="McClelland M."/>
            <person name="Jain A."/>
            <person name="Saraogi P."/>
            <person name="Mendelson R."/>
            <person name="Westerman R."/>
            <person name="SanMiguel P."/>
            <person name="Csonka L."/>
        </authorList>
    </citation>
    <scope>NUCLEOTIDE SEQUENCE [LARGE SCALE GENOMIC DNA]</scope>
    <source>
        <strain evidence="7 8">R-53146</strain>
    </source>
</reference>
<dbReference type="GO" id="GO:0031564">
    <property type="term" value="P:transcription antitermination"/>
    <property type="evidence" value="ECO:0007669"/>
    <property type="project" value="UniProtKB-KW"/>
</dbReference>
<dbReference type="Gene3D" id="1.10.940.10">
    <property type="entry name" value="NusB-like"/>
    <property type="match status" value="1"/>
</dbReference>
<dbReference type="Proteomes" id="UP000182761">
    <property type="component" value="Unassembled WGS sequence"/>
</dbReference>
<dbReference type="InterPro" id="IPR035926">
    <property type="entry name" value="NusB-like_sf"/>
</dbReference>
<keyword evidence="8" id="KW-1185">Reference proteome</keyword>
<accession>A0A0X3ANA0</accession>
<organism evidence="7 8">
    <name type="scientific">Apibacter mensalis</name>
    <dbReference type="NCBI Taxonomy" id="1586267"/>
    <lineage>
        <taxon>Bacteria</taxon>
        <taxon>Pseudomonadati</taxon>
        <taxon>Bacteroidota</taxon>
        <taxon>Flavobacteriia</taxon>
        <taxon>Flavobacteriales</taxon>
        <taxon>Weeksellaceae</taxon>
        <taxon>Apibacter</taxon>
    </lineage>
</organism>
<dbReference type="PANTHER" id="PTHR11078:SF3">
    <property type="entry name" value="ANTITERMINATION NUSB DOMAIN-CONTAINING PROTEIN"/>
    <property type="match status" value="1"/>
</dbReference>
<keyword evidence="5" id="KW-0804">Transcription</keyword>
<dbReference type="AlphaFoldDB" id="A0A0X3ANA0"/>